<reference evidence="1" key="2">
    <citation type="journal article" date="2023" name="Science">
        <title>Genomic signatures of disease resistance in endangered staghorn corals.</title>
        <authorList>
            <person name="Vollmer S.V."/>
            <person name="Selwyn J.D."/>
            <person name="Despard B.A."/>
            <person name="Roesel C.L."/>
        </authorList>
    </citation>
    <scope>NUCLEOTIDE SEQUENCE</scope>
    <source>
        <strain evidence="1">K2</strain>
    </source>
</reference>
<dbReference type="Proteomes" id="UP001249851">
    <property type="component" value="Unassembled WGS sequence"/>
</dbReference>
<keyword evidence="2" id="KW-1185">Reference proteome</keyword>
<dbReference type="EMBL" id="JARQWQ010000024">
    <property type="protein sequence ID" value="KAK2563805.1"/>
    <property type="molecule type" value="Genomic_DNA"/>
</dbReference>
<gene>
    <name evidence="1" type="ORF">P5673_012809</name>
</gene>
<evidence type="ECO:0000313" key="1">
    <source>
        <dbReference type="EMBL" id="KAK2563805.1"/>
    </source>
</evidence>
<organism evidence="1 2">
    <name type="scientific">Acropora cervicornis</name>
    <name type="common">Staghorn coral</name>
    <dbReference type="NCBI Taxonomy" id="6130"/>
    <lineage>
        <taxon>Eukaryota</taxon>
        <taxon>Metazoa</taxon>
        <taxon>Cnidaria</taxon>
        <taxon>Anthozoa</taxon>
        <taxon>Hexacorallia</taxon>
        <taxon>Scleractinia</taxon>
        <taxon>Astrocoeniina</taxon>
        <taxon>Acroporidae</taxon>
        <taxon>Acropora</taxon>
    </lineage>
</organism>
<name>A0AAD9QM29_ACRCE</name>
<comment type="caution">
    <text evidence="1">The sequence shown here is derived from an EMBL/GenBank/DDBJ whole genome shotgun (WGS) entry which is preliminary data.</text>
</comment>
<reference evidence="1" key="1">
    <citation type="journal article" date="2023" name="G3 (Bethesda)">
        <title>Whole genome assembly and annotation of the endangered Caribbean coral Acropora cervicornis.</title>
        <authorList>
            <person name="Selwyn J.D."/>
            <person name="Vollmer S.V."/>
        </authorList>
    </citation>
    <scope>NUCLEOTIDE SEQUENCE</scope>
    <source>
        <strain evidence="1">K2</strain>
    </source>
</reference>
<dbReference type="AlphaFoldDB" id="A0AAD9QM29"/>
<protein>
    <submittedName>
        <fullName evidence="1">Uncharacterized protein</fullName>
    </submittedName>
</protein>
<evidence type="ECO:0000313" key="2">
    <source>
        <dbReference type="Proteomes" id="UP001249851"/>
    </source>
</evidence>
<proteinExistence type="predicted"/>
<sequence>MSPPPANEEESHLSHPILIFQRISTAENVVLEKHKRKHVFKPVNGHTWRMQYCWNLLDVNQA</sequence>
<accession>A0AAD9QM29</accession>